<dbReference type="Pfam" id="PF01522">
    <property type="entry name" value="Polysacc_deac_1"/>
    <property type="match status" value="1"/>
</dbReference>
<dbReference type="GO" id="GO:0005975">
    <property type="term" value="P:carbohydrate metabolic process"/>
    <property type="evidence" value="ECO:0007669"/>
    <property type="project" value="InterPro"/>
</dbReference>
<sequence length="305" mass="34027">MSRITLKVDVDTLRGTLEGVPALQRMLDRHQARATFLFSLGPDNTGRALRRVFRPGFLKKVSRTSVVEHYGLKTLSYGVLLPGPDIGKKAAAEMRAIGTAGHETGIHTWDHVEWHDQVRTRDAAWTLQRMQQSYDRFGDVFGHAPVTHGAAGWQMNETAIRQLDAWGMQYASDGRGAAPYFMSIDGQPCKHMQLPTTLPTLDEILGVDGLTVDNVHEHLLGLTDPNRHGPRDHVFTLHAELEGQKLAPIFDRLLTGWLQQGHTLGTMGDYHATLTHQMLPIHPFAWGEIPGRSGELIVDLDCRSR</sequence>
<organism evidence="2 3">
    <name type="scientific">Fluviibacter phosphoraccumulans</name>
    <dbReference type="NCBI Taxonomy" id="1751046"/>
    <lineage>
        <taxon>Bacteria</taxon>
        <taxon>Pseudomonadati</taxon>
        <taxon>Pseudomonadota</taxon>
        <taxon>Betaproteobacteria</taxon>
        <taxon>Rhodocyclales</taxon>
        <taxon>Fluviibacteraceae</taxon>
        <taxon>Fluviibacter</taxon>
    </lineage>
</organism>
<name>A0A7R6TMT8_9RHOO</name>
<evidence type="ECO:0000259" key="1">
    <source>
        <dbReference type="PROSITE" id="PS51677"/>
    </source>
</evidence>
<protein>
    <recommendedName>
        <fullName evidence="1">NodB homology domain-containing protein</fullName>
    </recommendedName>
</protein>
<dbReference type="GO" id="GO:0016810">
    <property type="term" value="F:hydrolase activity, acting on carbon-nitrogen (but not peptide) bonds"/>
    <property type="evidence" value="ECO:0007669"/>
    <property type="project" value="InterPro"/>
</dbReference>
<dbReference type="InterPro" id="IPR002509">
    <property type="entry name" value="NODB_dom"/>
</dbReference>
<evidence type="ECO:0000313" key="2">
    <source>
        <dbReference type="EMBL" id="BBU68857.1"/>
    </source>
</evidence>
<proteinExistence type="predicted"/>
<dbReference type="Gene3D" id="3.20.20.370">
    <property type="entry name" value="Glycoside hydrolase/deacetylase"/>
    <property type="match status" value="1"/>
</dbReference>
<dbReference type="InterPro" id="IPR011330">
    <property type="entry name" value="Glyco_hydro/deAcase_b/a-brl"/>
</dbReference>
<dbReference type="EMBL" id="AP022345">
    <property type="protein sequence ID" value="BBU68857.1"/>
    <property type="molecule type" value="Genomic_DNA"/>
</dbReference>
<feature type="domain" description="NodB homology" evidence="1">
    <location>
        <begin position="2"/>
        <end position="265"/>
    </location>
</feature>
<accession>A0A7R6TMT8</accession>
<evidence type="ECO:0000313" key="3">
    <source>
        <dbReference type="Proteomes" id="UP000463961"/>
    </source>
</evidence>
<dbReference type="OrthoDB" id="5589314at2"/>
<dbReference type="Proteomes" id="UP000463961">
    <property type="component" value="Chromosome"/>
</dbReference>
<dbReference type="SUPFAM" id="SSF88713">
    <property type="entry name" value="Glycoside hydrolase/deacetylase"/>
    <property type="match status" value="1"/>
</dbReference>
<dbReference type="PROSITE" id="PS51677">
    <property type="entry name" value="NODB"/>
    <property type="match status" value="1"/>
</dbReference>
<keyword evidence="3" id="KW-1185">Reference proteome</keyword>
<gene>
    <name evidence="2" type="ORF">ICHIAU1_11400</name>
</gene>
<dbReference type="AlphaFoldDB" id="A0A7R6TMT8"/>
<dbReference type="RefSeq" id="WP_162050395.1">
    <property type="nucleotide sequence ID" value="NZ_AP022345.1"/>
</dbReference>
<reference evidence="3" key="1">
    <citation type="submission" date="2020-01" db="EMBL/GenBank/DDBJ databases">
        <title>Phosphoaccumulans saitamaens gen. nov., sp. nov., a polyphosphate accumulating bacterium isolated from surface river water.</title>
        <authorList>
            <person name="Watanabe K."/>
            <person name="Suda W."/>
        </authorList>
    </citation>
    <scope>NUCLEOTIDE SEQUENCE [LARGE SCALE GENOMIC DNA]</scope>
    <source>
        <strain evidence="3">ICHIAU1</strain>
    </source>
</reference>